<evidence type="ECO:0000256" key="2">
    <source>
        <dbReference type="ARBA" id="ARBA00023134"/>
    </source>
</evidence>
<proteinExistence type="predicted"/>
<evidence type="ECO:0000313" key="5">
    <source>
        <dbReference type="EMBL" id="AYV76952.1"/>
    </source>
</evidence>
<keyword evidence="2" id="KW-0342">GTP-binding</keyword>
<keyword evidence="5" id="KW-0251">Elongation factor</keyword>
<dbReference type="PROSITE" id="PS51722">
    <property type="entry name" value="G_TR_2"/>
    <property type="match status" value="1"/>
</dbReference>
<feature type="domain" description="Tr-type G" evidence="4">
    <location>
        <begin position="13"/>
        <end position="240"/>
    </location>
</feature>
<sequence>MKTSTDNSNKDPTKEVCLVVAGSVDVGKSSFIGVLTSGILDDGKGLARSVVARHPHEIKQGKTSDISTRTLSLNNKNVTLVDLCGHEKYLKTTLYGITGLFPDYGILIVAAGRGMIKMSKEHLGIFLHLKIPFIILLTRVDITPQNIYERETYNITKLLKKYKKKPKYINSLSDIELLPNELMEKEREAIDSLDKITKELKVNPFLVPILSISNKTGYYINVAKSLLSKLECRIDMWQPIKGSIFYIDSKFTVNGIGLVVSGLLRGVSVPVNSELLIGPFGNLGEFKRIKVWSIHNNNRQVLNVLDQRNRGCFAIKVIDKKDEIGPLSIRKGLVIISKEVDQAVCYEFIATIEILNHSTAISPHYIATIHCGSIRQSAKISFESTPDNPTLKLGDKREVSFRFFSHPEFMEVGSTFFFREGTTRGVGIVNKLILVKDDPNPGPMPQNKKRKKKMVRKKKKKNVS</sequence>
<evidence type="ECO:0000259" key="4">
    <source>
        <dbReference type="PROSITE" id="PS51722"/>
    </source>
</evidence>
<dbReference type="SUPFAM" id="SSF50465">
    <property type="entry name" value="EF-Tu/eEF-1alpha/eIF2-gamma C-terminal domain"/>
    <property type="match status" value="1"/>
</dbReference>
<name>A0A3G4ZPW8_9VIRU</name>
<dbReference type="InterPro" id="IPR000795">
    <property type="entry name" value="T_Tr_GTP-bd_dom"/>
</dbReference>
<reference evidence="5" key="1">
    <citation type="submission" date="2018-10" db="EMBL/GenBank/DDBJ databases">
        <title>Hidden diversity of soil giant viruses.</title>
        <authorList>
            <person name="Schulz F."/>
            <person name="Alteio L."/>
            <person name="Goudeau D."/>
            <person name="Ryan E.M."/>
            <person name="Malmstrom R.R."/>
            <person name="Blanchard J."/>
            <person name="Woyke T."/>
        </authorList>
    </citation>
    <scope>NUCLEOTIDE SEQUENCE</scope>
    <source>
        <strain evidence="5">BAV1</strain>
    </source>
</reference>
<gene>
    <name evidence="5" type="ORF">Barrevirus5_11</name>
</gene>
<dbReference type="SUPFAM" id="SSF52540">
    <property type="entry name" value="P-loop containing nucleoside triphosphate hydrolases"/>
    <property type="match status" value="1"/>
</dbReference>
<dbReference type="PANTHER" id="PTHR43721">
    <property type="entry name" value="ELONGATION FACTOR TU-RELATED"/>
    <property type="match status" value="1"/>
</dbReference>
<dbReference type="GO" id="GO:0005525">
    <property type="term" value="F:GTP binding"/>
    <property type="evidence" value="ECO:0007669"/>
    <property type="project" value="UniProtKB-KW"/>
</dbReference>
<dbReference type="InterPro" id="IPR050055">
    <property type="entry name" value="EF-Tu_GTPase"/>
</dbReference>
<feature type="region of interest" description="Disordered" evidence="3">
    <location>
        <begin position="437"/>
        <end position="464"/>
    </location>
</feature>
<dbReference type="EMBL" id="MK072002">
    <property type="protein sequence ID" value="AYV76952.1"/>
    <property type="molecule type" value="Genomic_DNA"/>
</dbReference>
<dbReference type="Pfam" id="PF00009">
    <property type="entry name" value="GTP_EFTU"/>
    <property type="match status" value="1"/>
</dbReference>
<dbReference type="InterPro" id="IPR009001">
    <property type="entry name" value="Transl_elong_EF1A/Init_IF2_C"/>
</dbReference>
<feature type="compositionally biased region" description="Basic residues" evidence="3">
    <location>
        <begin position="447"/>
        <end position="464"/>
    </location>
</feature>
<dbReference type="PANTHER" id="PTHR43721:SF9">
    <property type="entry name" value="GTP-BINDING PROTEIN 1"/>
    <property type="match status" value="1"/>
</dbReference>
<organism evidence="5">
    <name type="scientific">Barrevirus sp</name>
    <dbReference type="NCBI Taxonomy" id="2487763"/>
    <lineage>
        <taxon>Viruses</taxon>
        <taxon>Varidnaviria</taxon>
        <taxon>Bamfordvirae</taxon>
        <taxon>Nucleocytoviricota</taxon>
        <taxon>Megaviricetes</taxon>
        <taxon>Imitervirales</taxon>
        <taxon>Mimiviridae</taxon>
        <taxon>Klosneuvirinae</taxon>
    </lineage>
</organism>
<keyword evidence="1" id="KW-0547">Nucleotide-binding</keyword>
<protein>
    <submittedName>
        <fullName evidence="5">GTP binding translation elongation factor</fullName>
    </submittedName>
</protein>
<dbReference type="Gene3D" id="2.40.30.10">
    <property type="entry name" value="Translation factors"/>
    <property type="match status" value="2"/>
</dbReference>
<accession>A0A3G4ZPW8</accession>
<evidence type="ECO:0000256" key="3">
    <source>
        <dbReference type="SAM" id="MobiDB-lite"/>
    </source>
</evidence>
<dbReference type="InterPro" id="IPR027417">
    <property type="entry name" value="P-loop_NTPase"/>
</dbReference>
<evidence type="ECO:0000256" key="1">
    <source>
        <dbReference type="ARBA" id="ARBA00022741"/>
    </source>
</evidence>
<dbReference type="Gene3D" id="3.40.50.300">
    <property type="entry name" value="P-loop containing nucleotide triphosphate hydrolases"/>
    <property type="match status" value="1"/>
</dbReference>
<dbReference type="GO" id="GO:0003924">
    <property type="term" value="F:GTPase activity"/>
    <property type="evidence" value="ECO:0007669"/>
    <property type="project" value="InterPro"/>
</dbReference>
<keyword evidence="5" id="KW-0648">Protein biosynthesis</keyword>
<dbReference type="CDD" id="cd03708">
    <property type="entry name" value="GTPBP_III"/>
    <property type="match status" value="1"/>
</dbReference>